<feature type="domain" description="Reverse transcriptase" evidence="11">
    <location>
        <begin position="161"/>
        <end position="393"/>
    </location>
</feature>
<evidence type="ECO:0000256" key="8">
    <source>
        <dbReference type="ARBA" id="ARBA00034120"/>
    </source>
</evidence>
<gene>
    <name evidence="12" type="ORF">FIV42_20675</name>
</gene>
<dbReference type="Proteomes" id="UP000315995">
    <property type="component" value="Chromosome"/>
</dbReference>
<evidence type="ECO:0000313" key="12">
    <source>
        <dbReference type="EMBL" id="QDG53070.1"/>
    </source>
</evidence>
<proteinExistence type="inferred from homology"/>
<evidence type="ECO:0000313" key="13">
    <source>
        <dbReference type="Proteomes" id="UP000315995"/>
    </source>
</evidence>
<keyword evidence="2" id="KW-0808">Transferase</keyword>
<accession>A0A4Y6PXV0</accession>
<protein>
    <recommendedName>
        <fullName evidence="1">RNA-directed DNA polymerase</fullName>
        <ecNumber evidence="1">2.7.7.49</ecNumber>
    </recommendedName>
</protein>
<accession>A0A5B8Y8I6</accession>
<name>A0A4Y6PXV0_PERCE</name>
<keyword evidence="3" id="KW-0548">Nucleotidyltransferase</keyword>
<dbReference type="EC" id="2.7.7.49" evidence="1"/>
<keyword evidence="7" id="KW-0051">Antiviral defense</keyword>
<feature type="region of interest" description="Disordered" evidence="10">
    <location>
        <begin position="76"/>
        <end position="97"/>
    </location>
</feature>
<evidence type="ECO:0000256" key="10">
    <source>
        <dbReference type="SAM" id="MobiDB-lite"/>
    </source>
</evidence>
<keyword evidence="13" id="KW-1185">Reference proteome</keyword>
<dbReference type="AlphaFoldDB" id="A0A4Y6PXV0"/>
<keyword evidence="5" id="KW-0460">Magnesium</keyword>
<evidence type="ECO:0000256" key="6">
    <source>
        <dbReference type="ARBA" id="ARBA00022918"/>
    </source>
</evidence>
<reference evidence="12 13" key="1">
    <citation type="submission" date="2019-06" db="EMBL/GenBank/DDBJ databases">
        <title>Persicimonas caeni gen. nov., sp. nov., a predatory bacterium isolated from solar saltern.</title>
        <authorList>
            <person name="Wang S."/>
        </authorList>
    </citation>
    <scope>NUCLEOTIDE SEQUENCE [LARGE SCALE GENOMIC DNA]</scope>
    <source>
        <strain evidence="12 13">YN101</strain>
    </source>
</reference>
<dbReference type="GO" id="GO:0051607">
    <property type="term" value="P:defense response to virus"/>
    <property type="evidence" value="ECO:0007669"/>
    <property type="project" value="UniProtKB-KW"/>
</dbReference>
<evidence type="ECO:0000256" key="7">
    <source>
        <dbReference type="ARBA" id="ARBA00023118"/>
    </source>
</evidence>
<organism evidence="12 13">
    <name type="scientific">Persicimonas caeni</name>
    <dbReference type="NCBI Taxonomy" id="2292766"/>
    <lineage>
        <taxon>Bacteria</taxon>
        <taxon>Deltaproteobacteria</taxon>
        <taxon>Bradymonadales</taxon>
        <taxon>Bradymonadaceae</taxon>
        <taxon>Persicimonas</taxon>
    </lineage>
</organism>
<dbReference type="PANTHER" id="PTHR34047:SF7">
    <property type="entry name" value="RNA-DIRECTED DNA POLYMERASE"/>
    <property type="match status" value="1"/>
</dbReference>
<evidence type="ECO:0000256" key="3">
    <source>
        <dbReference type="ARBA" id="ARBA00022695"/>
    </source>
</evidence>
<dbReference type="Pfam" id="PF00078">
    <property type="entry name" value="RVT_1"/>
    <property type="match status" value="1"/>
</dbReference>
<feature type="region of interest" description="Disordered" evidence="10">
    <location>
        <begin position="465"/>
        <end position="493"/>
    </location>
</feature>
<comment type="catalytic activity">
    <reaction evidence="9">
        <text>DNA(n) + a 2'-deoxyribonucleoside 5'-triphosphate = DNA(n+1) + diphosphate</text>
        <dbReference type="Rhea" id="RHEA:22508"/>
        <dbReference type="Rhea" id="RHEA-COMP:17339"/>
        <dbReference type="Rhea" id="RHEA-COMP:17340"/>
        <dbReference type="ChEBI" id="CHEBI:33019"/>
        <dbReference type="ChEBI" id="CHEBI:61560"/>
        <dbReference type="ChEBI" id="CHEBI:173112"/>
        <dbReference type="EC" id="2.7.7.49"/>
    </reaction>
</comment>
<dbReference type="PROSITE" id="PS50878">
    <property type="entry name" value="RT_POL"/>
    <property type="match status" value="1"/>
</dbReference>
<evidence type="ECO:0000256" key="9">
    <source>
        <dbReference type="ARBA" id="ARBA00048173"/>
    </source>
</evidence>
<dbReference type="GO" id="GO:0003964">
    <property type="term" value="F:RNA-directed DNA polymerase activity"/>
    <property type="evidence" value="ECO:0007669"/>
    <property type="project" value="UniProtKB-KW"/>
</dbReference>
<dbReference type="GO" id="GO:0003723">
    <property type="term" value="F:RNA binding"/>
    <property type="evidence" value="ECO:0007669"/>
    <property type="project" value="InterPro"/>
</dbReference>
<sequence length="508" mass="58000">MTRPSREELYRRIRESSKDSVILDEMLRLGFWDSEEGANDVPEELIRREAELRQELRKLTAQQRRYENRDAALKAMRKERLRESREKRAANKQRRKEERLARAMAWDETQKTHIVYLGEDVSTHLEKLDYDAEKLAKHALPDFPDHVALADALGVSMAELRFLAYHREVSTVTHYRRFQMPKKRGGFRNISAPMPRLKRAQTWILENILDHVPLRDEAHGFRPSRSIVSNARPHVGQDVVINMDVKDFFPTVTLWRVFGVFESLGYSPSVATILALLCTELPVEELELDGKTWYVATGERCLPQGGPTSPAITNILCRRMDARLAGIADKHGFVYTRYADDLTFSASGEAAEAVTKLLWHVKTVVQEEGFELHPDKQRIMRSGRRQEVTGLVVNDRLSVPRDDVRAFRALLHRVKTAGLERAHWKGESDNLLDRIHGFASFVHMVDAERYAELRAEAKEVLDAHGYAPQPVPPKPKSERQDASAEGDGAAKPKKGLWAKIKGFFAGAD</sequence>
<dbReference type="CDD" id="cd03487">
    <property type="entry name" value="RT_Bac_retron_II"/>
    <property type="match status" value="1"/>
</dbReference>
<dbReference type="PRINTS" id="PR00866">
    <property type="entry name" value="RNADNAPOLMS"/>
</dbReference>
<dbReference type="OrthoDB" id="7055795at2"/>
<evidence type="ECO:0000256" key="2">
    <source>
        <dbReference type="ARBA" id="ARBA00022679"/>
    </source>
</evidence>
<dbReference type="EMBL" id="CP041186">
    <property type="protein sequence ID" value="QDG53070.1"/>
    <property type="molecule type" value="Genomic_DNA"/>
</dbReference>
<evidence type="ECO:0000256" key="5">
    <source>
        <dbReference type="ARBA" id="ARBA00022842"/>
    </source>
</evidence>
<evidence type="ECO:0000256" key="4">
    <source>
        <dbReference type="ARBA" id="ARBA00022723"/>
    </source>
</evidence>
<dbReference type="SUPFAM" id="SSF56672">
    <property type="entry name" value="DNA/RNA polymerases"/>
    <property type="match status" value="1"/>
</dbReference>
<dbReference type="PANTHER" id="PTHR34047">
    <property type="entry name" value="NUCLEAR INTRON MATURASE 1, MITOCHONDRIAL-RELATED"/>
    <property type="match status" value="1"/>
</dbReference>
<dbReference type="InterPro" id="IPR051083">
    <property type="entry name" value="GrpII_Intron_Splice-Mob/Def"/>
</dbReference>
<dbReference type="GO" id="GO:0046872">
    <property type="term" value="F:metal ion binding"/>
    <property type="evidence" value="ECO:0007669"/>
    <property type="project" value="UniProtKB-KW"/>
</dbReference>
<dbReference type="InterPro" id="IPR000477">
    <property type="entry name" value="RT_dom"/>
</dbReference>
<keyword evidence="6 12" id="KW-0695">RNA-directed DNA polymerase</keyword>
<dbReference type="RefSeq" id="WP_141199531.1">
    <property type="nucleotide sequence ID" value="NZ_CP041186.1"/>
</dbReference>
<evidence type="ECO:0000259" key="11">
    <source>
        <dbReference type="PROSITE" id="PS50878"/>
    </source>
</evidence>
<dbReference type="InterPro" id="IPR000123">
    <property type="entry name" value="Reverse_transcriptase_msDNA"/>
</dbReference>
<comment type="similarity">
    <text evidence="8">Belongs to the bacterial reverse transcriptase family.</text>
</comment>
<keyword evidence="4" id="KW-0479">Metal-binding</keyword>
<evidence type="ECO:0000256" key="1">
    <source>
        <dbReference type="ARBA" id="ARBA00012493"/>
    </source>
</evidence>
<dbReference type="InterPro" id="IPR043502">
    <property type="entry name" value="DNA/RNA_pol_sf"/>
</dbReference>